<dbReference type="EMBL" id="MHIA01000032">
    <property type="protein sequence ID" value="OGY41254.1"/>
    <property type="molecule type" value="Genomic_DNA"/>
</dbReference>
<protein>
    <recommendedName>
        <fullName evidence="4">Glycosyltransferase RgtA/B/C/D-like domain-containing protein</fullName>
    </recommendedName>
</protein>
<organism evidence="2 3">
    <name type="scientific">Candidatus Buchananbacteria bacterium RBG_13_39_9</name>
    <dbReference type="NCBI Taxonomy" id="1797531"/>
    <lineage>
        <taxon>Bacteria</taxon>
        <taxon>Candidatus Buchananiibacteriota</taxon>
    </lineage>
</organism>
<gene>
    <name evidence="2" type="ORF">A2Y67_02235</name>
</gene>
<evidence type="ECO:0000313" key="3">
    <source>
        <dbReference type="Proteomes" id="UP000176260"/>
    </source>
</evidence>
<feature type="transmembrane region" description="Helical" evidence="1">
    <location>
        <begin position="302"/>
        <end position="323"/>
    </location>
</feature>
<reference evidence="2 3" key="1">
    <citation type="journal article" date="2016" name="Nat. Commun.">
        <title>Thousands of microbial genomes shed light on interconnected biogeochemical processes in an aquifer system.</title>
        <authorList>
            <person name="Anantharaman K."/>
            <person name="Brown C.T."/>
            <person name="Hug L.A."/>
            <person name="Sharon I."/>
            <person name="Castelle C.J."/>
            <person name="Probst A.J."/>
            <person name="Thomas B.C."/>
            <person name="Singh A."/>
            <person name="Wilkins M.J."/>
            <person name="Karaoz U."/>
            <person name="Brodie E.L."/>
            <person name="Williams K.H."/>
            <person name="Hubbard S.S."/>
            <person name="Banfield J.F."/>
        </authorList>
    </citation>
    <scope>NUCLEOTIDE SEQUENCE [LARGE SCALE GENOMIC DNA]</scope>
</reference>
<feature type="transmembrane region" description="Helical" evidence="1">
    <location>
        <begin position="260"/>
        <end position="282"/>
    </location>
</feature>
<feature type="transmembrane region" description="Helical" evidence="1">
    <location>
        <begin position="101"/>
        <end position="122"/>
    </location>
</feature>
<feature type="transmembrane region" description="Helical" evidence="1">
    <location>
        <begin position="12"/>
        <end position="34"/>
    </location>
</feature>
<comment type="caution">
    <text evidence="2">The sequence shown here is derived from an EMBL/GenBank/DDBJ whole genome shotgun (WGS) entry which is preliminary data.</text>
</comment>
<feature type="transmembrane region" description="Helical" evidence="1">
    <location>
        <begin position="330"/>
        <end position="349"/>
    </location>
</feature>
<sequence>MLDSKAKEKILVFAIILGAIILTSLPYFTGLWLANGNYFLGSNHLNSADVNVYLFNIEQAKDGFFLFSNLHTSEIQRNVFIAPLWLLLGLLAALFKLNSVFIYQLARMLAVFIFLYFIYYYFLNIFFSKSAQKLIALFLITFSSGLGLFFKPITSGLILDEKYILSHFPVDLIIPDAVTFLALAHSALFILSQLLILAVFYLLLKKEQKFFYWALLFFMGLIIGLMHPYDLFIISGVIFCYFILGLIFRSWQLLGEIKIFIFKCLAFSLGVLPAIFYYYYIVRSQTALWGWFTQNICLSPPFGSYLIAYAPLIILALPTIYWAKEIDKRAFCFLWCWILSEFVIIYLPFGFQRRLVATLHLALAILASYTAIKVLDYLKNFSAVKILNYLALVLIGIFICLSNFSFLTTAIYDYLTIPQYFYFPQKYYQASLWLRNNSQKQDGLLASSLNGTILPAICARPVFYGHKHLTVDSSTKRELLDNWFFKDNNQDQQKKEFLQKYNLKYIFYTDREKDLGDYNLAAADFLAQVYANEEVIIYKVK</sequence>
<evidence type="ECO:0000313" key="2">
    <source>
        <dbReference type="EMBL" id="OGY41254.1"/>
    </source>
</evidence>
<proteinExistence type="predicted"/>
<accession>A0A1G1XMW8</accession>
<evidence type="ECO:0000256" key="1">
    <source>
        <dbReference type="SAM" id="Phobius"/>
    </source>
</evidence>
<feature type="transmembrane region" description="Helical" evidence="1">
    <location>
        <begin position="134"/>
        <end position="158"/>
    </location>
</feature>
<name>A0A1G1XMW8_9BACT</name>
<feature type="transmembrane region" description="Helical" evidence="1">
    <location>
        <begin position="387"/>
        <end position="412"/>
    </location>
</feature>
<keyword evidence="1" id="KW-0812">Transmembrane</keyword>
<feature type="transmembrane region" description="Helical" evidence="1">
    <location>
        <begin position="232"/>
        <end position="248"/>
    </location>
</feature>
<keyword evidence="1" id="KW-0472">Membrane</keyword>
<feature type="transmembrane region" description="Helical" evidence="1">
    <location>
        <begin position="210"/>
        <end position="226"/>
    </location>
</feature>
<evidence type="ECO:0008006" key="4">
    <source>
        <dbReference type="Google" id="ProtNLM"/>
    </source>
</evidence>
<feature type="transmembrane region" description="Helical" evidence="1">
    <location>
        <begin position="178"/>
        <end position="203"/>
    </location>
</feature>
<keyword evidence="1" id="KW-1133">Transmembrane helix</keyword>
<feature type="transmembrane region" description="Helical" evidence="1">
    <location>
        <begin position="355"/>
        <end position="375"/>
    </location>
</feature>
<dbReference type="Proteomes" id="UP000176260">
    <property type="component" value="Unassembled WGS sequence"/>
</dbReference>
<feature type="transmembrane region" description="Helical" evidence="1">
    <location>
        <begin position="78"/>
        <end position="95"/>
    </location>
</feature>
<dbReference type="AlphaFoldDB" id="A0A1G1XMW8"/>